<feature type="domain" description="Kinesin motor" evidence="9">
    <location>
        <begin position="5"/>
        <end position="369"/>
    </location>
</feature>
<feature type="binding site" evidence="6">
    <location>
        <begin position="84"/>
        <end position="91"/>
    </location>
    <ligand>
        <name>ATP</name>
        <dbReference type="ChEBI" id="CHEBI:30616"/>
    </ligand>
</feature>
<feature type="compositionally biased region" description="Basic and acidic residues" evidence="8">
    <location>
        <begin position="1219"/>
        <end position="1232"/>
    </location>
</feature>
<feature type="compositionally biased region" description="Low complexity" evidence="8">
    <location>
        <begin position="1396"/>
        <end position="1406"/>
    </location>
</feature>
<evidence type="ECO:0000256" key="7">
    <source>
        <dbReference type="SAM" id="Coils"/>
    </source>
</evidence>
<keyword evidence="3 6" id="KW-0547">Nucleotide-binding</keyword>
<feature type="compositionally biased region" description="Basic and acidic residues" evidence="8">
    <location>
        <begin position="1578"/>
        <end position="1591"/>
    </location>
</feature>
<feature type="region of interest" description="Disordered" evidence="8">
    <location>
        <begin position="837"/>
        <end position="861"/>
    </location>
</feature>
<dbReference type="PANTHER" id="PTHR47969:SF15">
    <property type="entry name" value="CHROMOSOME-ASSOCIATED KINESIN KIF4A-RELATED"/>
    <property type="match status" value="1"/>
</dbReference>
<reference evidence="10 11" key="1">
    <citation type="submission" date="2024-02" db="EMBL/GenBank/DDBJ databases">
        <authorList>
            <person name="Chen Y."/>
            <person name="Shah S."/>
            <person name="Dougan E. K."/>
            <person name="Thang M."/>
            <person name="Chan C."/>
        </authorList>
    </citation>
    <scope>NUCLEOTIDE SEQUENCE [LARGE SCALE GENOMIC DNA]</scope>
</reference>
<feature type="compositionally biased region" description="Basic and acidic residues" evidence="8">
    <location>
        <begin position="838"/>
        <end position="861"/>
    </location>
</feature>
<feature type="region of interest" description="Disordered" evidence="8">
    <location>
        <begin position="1439"/>
        <end position="1599"/>
    </location>
</feature>
<feature type="compositionally biased region" description="Basic and acidic residues" evidence="8">
    <location>
        <begin position="1023"/>
        <end position="1036"/>
    </location>
</feature>
<evidence type="ECO:0000256" key="6">
    <source>
        <dbReference type="PROSITE-ProRule" id="PRU00283"/>
    </source>
</evidence>
<dbReference type="SUPFAM" id="SSF52540">
    <property type="entry name" value="P-loop containing nucleoside triphosphate hydrolases"/>
    <property type="match status" value="1"/>
</dbReference>
<feature type="compositionally biased region" description="Low complexity" evidence="8">
    <location>
        <begin position="1459"/>
        <end position="1476"/>
    </location>
</feature>
<keyword evidence="2" id="KW-0963">Cytoplasm</keyword>
<feature type="coiled-coil region" evidence="7">
    <location>
        <begin position="428"/>
        <end position="476"/>
    </location>
</feature>
<feature type="compositionally biased region" description="Basic and acidic residues" evidence="8">
    <location>
        <begin position="1384"/>
        <end position="1395"/>
    </location>
</feature>
<feature type="compositionally biased region" description="Gly residues" evidence="8">
    <location>
        <begin position="1487"/>
        <end position="1498"/>
    </location>
</feature>
<name>A0ABP0JQ25_9DINO</name>
<keyword evidence="6" id="KW-0505">Motor protein</keyword>
<dbReference type="PROSITE" id="PS50067">
    <property type="entry name" value="KINESIN_MOTOR_2"/>
    <property type="match status" value="1"/>
</dbReference>
<feature type="region of interest" description="Disordered" evidence="8">
    <location>
        <begin position="1342"/>
        <end position="1418"/>
    </location>
</feature>
<evidence type="ECO:0000313" key="10">
    <source>
        <dbReference type="EMBL" id="CAK9016555.1"/>
    </source>
</evidence>
<accession>A0ABP0JQ25</accession>
<dbReference type="InterPro" id="IPR019821">
    <property type="entry name" value="Kinesin_motor_CS"/>
</dbReference>
<dbReference type="PANTHER" id="PTHR47969">
    <property type="entry name" value="CHROMOSOME-ASSOCIATED KINESIN KIF4A-RELATED"/>
    <property type="match status" value="1"/>
</dbReference>
<evidence type="ECO:0000256" key="5">
    <source>
        <dbReference type="ARBA" id="ARBA00023054"/>
    </source>
</evidence>
<dbReference type="Gene3D" id="3.40.850.10">
    <property type="entry name" value="Kinesin motor domain"/>
    <property type="match status" value="1"/>
</dbReference>
<feature type="compositionally biased region" description="Basic and acidic residues" evidence="8">
    <location>
        <begin position="888"/>
        <end position="910"/>
    </location>
</feature>
<feature type="coiled-coil region" evidence="7">
    <location>
        <begin position="513"/>
        <end position="540"/>
    </location>
</feature>
<evidence type="ECO:0000256" key="4">
    <source>
        <dbReference type="ARBA" id="ARBA00022840"/>
    </source>
</evidence>
<comment type="similarity">
    <text evidence="6">Belongs to the TRAFAC class myosin-kinesin ATPase superfamily. Kinesin family.</text>
</comment>
<comment type="subcellular location">
    <subcellularLocation>
        <location evidence="1">Cytoplasm</location>
    </subcellularLocation>
</comment>
<evidence type="ECO:0000256" key="8">
    <source>
        <dbReference type="SAM" id="MobiDB-lite"/>
    </source>
</evidence>
<feature type="compositionally biased region" description="Basic and acidic residues" evidence="8">
    <location>
        <begin position="1515"/>
        <end position="1530"/>
    </location>
</feature>
<dbReference type="EMBL" id="CAXAMM010008154">
    <property type="protein sequence ID" value="CAK9016555.1"/>
    <property type="molecule type" value="Genomic_DNA"/>
</dbReference>
<keyword evidence="11" id="KW-1185">Reference proteome</keyword>
<dbReference type="InterPro" id="IPR036961">
    <property type="entry name" value="Kinesin_motor_dom_sf"/>
</dbReference>
<feature type="region of interest" description="Disordered" evidence="8">
    <location>
        <begin position="888"/>
        <end position="992"/>
    </location>
</feature>
<keyword evidence="4 6" id="KW-0067">ATP-binding</keyword>
<dbReference type="PROSITE" id="PS00411">
    <property type="entry name" value="KINESIN_MOTOR_1"/>
    <property type="match status" value="1"/>
</dbReference>
<evidence type="ECO:0000259" key="9">
    <source>
        <dbReference type="PROSITE" id="PS50067"/>
    </source>
</evidence>
<evidence type="ECO:0000256" key="2">
    <source>
        <dbReference type="ARBA" id="ARBA00022490"/>
    </source>
</evidence>
<feature type="region of interest" description="Disordered" evidence="8">
    <location>
        <begin position="1011"/>
        <end position="1036"/>
    </location>
</feature>
<dbReference type="Pfam" id="PF25764">
    <property type="entry name" value="KIF21A_4th"/>
    <property type="match status" value="1"/>
</dbReference>
<feature type="region of interest" description="Disordered" evidence="8">
    <location>
        <begin position="1187"/>
        <end position="1242"/>
    </location>
</feature>
<proteinExistence type="inferred from homology"/>
<feature type="compositionally biased region" description="Low complexity" evidence="8">
    <location>
        <begin position="937"/>
        <end position="946"/>
    </location>
</feature>
<evidence type="ECO:0000256" key="3">
    <source>
        <dbReference type="ARBA" id="ARBA00022741"/>
    </source>
</evidence>
<evidence type="ECO:0000313" key="11">
    <source>
        <dbReference type="Proteomes" id="UP001642464"/>
    </source>
</evidence>
<feature type="region of interest" description="Disordered" evidence="8">
    <location>
        <begin position="565"/>
        <end position="586"/>
    </location>
</feature>
<dbReference type="Proteomes" id="UP001642464">
    <property type="component" value="Unassembled WGS sequence"/>
</dbReference>
<comment type="caution">
    <text evidence="10">The sequence shown here is derived from an EMBL/GenBank/DDBJ whole genome shotgun (WGS) entry which is preliminary data.</text>
</comment>
<feature type="compositionally biased region" description="Acidic residues" evidence="8">
    <location>
        <begin position="976"/>
        <end position="985"/>
    </location>
</feature>
<feature type="compositionally biased region" description="Polar residues" evidence="8">
    <location>
        <begin position="1349"/>
        <end position="1359"/>
    </location>
</feature>
<dbReference type="SMART" id="SM00129">
    <property type="entry name" value="KISc"/>
    <property type="match status" value="1"/>
</dbReference>
<dbReference type="Pfam" id="PF00225">
    <property type="entry name" value="Kinesin"/>
    <property type="match status" value="1"/>
</dbReference>
<keyword evidence="5 7" id="KW-0175">Coiled coil</keyword>
<feature type="region of interest" description="Disordered" evidence="8">
    <location>
        <begin position="1265"/>
        <end position="1292"/>
    </location>
</feature>
<feature type="compositionally biased region" description="Polar residues" evidence="8">
    <location>
        <begin position="1369"/>
        <end position="1383"/>
    </location>
</feature>
<protein>
    <submittedName>
        <fullName evidence="10">Kinesin-like protein KIN-4C (AtKINESIN-4C)</fullName>
    </submittedName>
</protein>
<dbReference type="CDD" id="cd01372">
    <property type="entry name" value="KISc_KIF4"/>
    <property type="match status" value="1"/>
</dbReference>
<gene>
    <name evidence="10" type="ORF">SCF082_LOCUS13245</name>
</gene>
<dbReference type="InterPro" id="IPR001752">
    <property type="entry name" value="Kinesin_motor_dom"/>
</dbReference>
<evidence type="ECO:0000256" key="1">
    <source>
        <dbReference type="ARBA" id="ARBA00004496"/>
    </source>
</evidence>
<feature type="region of interest" description="Disordered" evidence="8">
    <location>
        <begin position="1068"/>
        <end position="1136"/>
    </location>
</feature>
<dbReference type="InterPro" id="IPR027417">
    <property type="entry name" value="P-loop_NTPase"/>
</dbReference>
<sequence>MSETSVRVSVRIRPLMGKEKMERCSECVKPLSQTELVMMGKEKQFTFDNVFGKGSCQQDIYKTNVAPLVDSLFDGYNATVLAYGQTGSGKTYTMGTSTDSIVDTDESKLGMIPRAMGQIFEVIEEKKEANPGAEFYLRVQFLEVYGEDIRDLLDPAGAAEGKTVSIREGDKGEGVQVVNAVEESVKSTPEMLHALERGALCRTTGSTQMNVHSSRSHAIFTIIIEQHLPITEDGGGGDQDGAGEDAAEATPESSSDEDNVEFRTAKFHFVDLAGSERAKRTGATGTRLKEGININKGLLALGNVISALGDETRPKGTHVPYRDSKLTRMLQDSLGGNSRTLMIACVSPADANFEETLNALRYANRARNIKNKPVVNRDPNSSQIATLKAQIAQLKLQLSGDGKDAGAFAMSLSSGFGSGSGFFDSGEAASLRQELEHTKMRAESSENELQKVSEKLEREKRQRSELQEKYIMAAAQVEFYTKRDEDAGVVLSDEDRAARAKAIGLSAGNLRHVEELQDQLRESDAELNRVRRELDTLRAELNFGDSLDDVEREIVRNARVRKSLGMHMGGGADEDDEGDEPLSPGSGEVVTDIDSLVVPELSDEAAAEITEDDDEVTKELKEKFQQTQTEFRKMVHSYDVTLKSKQLAMRQIVDERKKFEAMKAQYEAKMAEMNAEVLDTQQQRDNLDTRIKDLEKKKSDDSIKAQLTRLRLQLKDKNERLKALETQSKQLQEAKRNVSKWEAKEKKIQREIDLMKKQKVDYQRRMEENAKKYREESQQRKVEIARLRKQSRVLAQDKKKLEMRNTRDERLLRQKTEQVTSMQRKLRQAQRLTVHNKKLTDKERKQRKQLEEWAKQKMKKDDEIDLLQRSLAKQKAAMAKKEKLVRELEERKRAAEHRAKVAEESAAKTIKDHKKAQRASNKKENGKVSATVDTPESSTSTTTAASTEREKADISEFFTGIPSSTSGGSAAKQDASTDDESDDHDDAAIQELEEQLEAADLEYAFHTKQTEAAAAKIEEDDDTSKTKLPQEFKSVDEATTAAEGAMNMYMKASRECKRLQEQVAALKRKMKEETRSRREMHRRKSLLSSETVVAGSPNLMSTPHAGNKRRSLGGAVSPSANPAMHTPANPSRQGDPAAETNQMVEKVYHINKELMALLKANGIAPPAELEKRALLLEMEAQLKQQQVVSSAARKDGSSRRSSLSGFPGSVTPPGPSRKSLLDRTREDHHQAAEEEPLVRTPGVFDRLSNTQNFTGIHKRKVIDGHQKPRHGLATVTSGQGVGEVADDSNAPGAEQTVDSLVLNPNVEVTLDSLQVNKMPEVAVDGMTLNPSAVADIERKRNQHLADASPRNSVSPTNRGPRSPSAAGRRTSSGSNSPSFTRMTESSKRRVSKSRESTGSTSSTSSGVANSQRPAFCSATGPVTRSAAAKAGASVLNDASGAEIKTETGTYKPEGDGLYRNNAAANTRGNGRARQAAWEARKQTKGGDTTGDGPGGDGSARGLNTSTSSSEDDPEKENTADDAVPIHEKLADPANFTGTQKQKVLEVGLPTDAPDANQHHSKLSPSAAAAAAKQQTGVKDSKILRRTMAQERARRKKAQS</sequence>
<dbReference type="PRINTS" id="PR00380">
    <property type="entry name" value="KINESINHEAVY"/>
</dbReference>
<dbReference type="InterPro" id="IPR027640">
    <property type="entry name" value="Kinesin-like_fam"/>
</dbReference>
<organism evidence="10 11">
    <name type="scientific">Durusdinium trenchii</name>
    <dbReference type="NCBI Taxonomy" id="1381693"/>
    <lineage>
        <taxon>Eukaryota</taxon>
        <taxon>Sar</taxon>
        <taxon>Alveolata</taxon>
        <taxon>Dinophyceae</taxon>
        <taxon>Suessiales</taxon>
        <taxon>Symbiodiniaceae</taxon>
        <taxon>Durusdinium</taxon>
    </lineage>
</organism>
<feature type="region of interest" description="Disordered" evidence="8">
    <location>
        <begin position="230"/>
        <end position="259"/>
    </location>
</feature>